<reference evidence="1 2" key="1">
    <citation type="submission" date="2012-10" db="EMBL/GenBank/DDBJ databases">
        <authorList>
            <person name="Harkins D.M."/>
            <person name="Durkin A.S."/>
            <person name="Brinkac L.M."/>
            <person name="Selengut J.D."/>
            <person name="Sanka R."/>
            <person name="DePew J."/>
            <person name="Purushe J."/>
            <person name="Peacock S.J."/>
            <person name="Thaipadungpanit J."/>
            <person name="Wuthiekanun V.W."/>
            <person name="Day N.P."/>
            <person name="Vinetz J.M."/>
            <person name="Sutton G.G."/>
            <person name="Nelson W.C."/>
            <person name="Fouts D.E."/>
        </authorList>
    </citation>
    <scope>NUCLEOTIDE SEQUENCE [LARGE SCALE GENOMIC DNA]</scope>
    <source>
        <strain evidence="1 2">H1</strain>
    </source>
</reference>
<name>A0A0E2BK95_9LEPT</name>
<dbReference type="NCBIfam" id="NF047680">
    <property type="entry name" value="LIC13197_LIC10919_LIC10469_fam"/>
    <property type="match status" value="1"/>
</dbReference>
<organism evidence="1 2">
    <name type="scientific">Leptospira kirschneri str. H1</name>
    <dbReference type="NCBI Taxonomy" id="1049966"/>
    <lineage>
        <taxon>Bacteria</taxon>
        <taxon>Pseudomonadati</taxon>
        <taxon>Spirochaetota</taxon>
        <taxon>Spirochaetia</taxon>
        <taxon>Leptospirales</taxon>
        <taxon>Leptospiraceae</taxon>
        <taxon>Leptospira</taxon>
    </lineage>
</organism>
<evidence type="ECO:0000313" key="2">
    <source>
        <dbReference type="Proteomes" id="UP000006253"/>
    </source>
</evidence>
<gene>
    <name evidence="1" type="ORF">LEP1GSC081_0755</name>
</gene>
<dbReference type="AlphaFoldDB" id="A0A0E2BK95"/>
<sequence length="224" mass="26096">MNFQIDPIRFTKREEAIKIWLSKNNADSFLIQAENLLATLPSEQIENEFFSGIERGIKFCNENETIYSEILKKFKSVKALDFQWYFDGNTSDVAFAYALDSCKGFGNISGTDLGPREIPGIESDLKHGYLVYEDFSSIPVHHSINSYVENLQDPVRESIDEDRISSEVEVLLLDLFQIWNYKIAYEVCKRISDWEGLKKRSPFWVTMTRHDRWSVPIFLIDKNL</sequence>
<dbReference type="Proteomes" id="UP000006253">
    <property type="component" value="Unassembled WGS sequence"/>
</dbReference>
<dbReference type="EMBL" id="AHMY02000004">
    <property type="protein sequence ID" value="EKO17729.1"/>
    <property type="molecule type" value="Genomic_DNA"/>
</dbReference>
<evidence type="ECO:0000313" key="1">
    <source>
        <dbReference type="EMBL" id="EKO17729.1"/>
    </source>
</evidence>
<comment type="caution">
    <text evidence="1">The sequence shown here is derived from an EMBL/GenBank/DDBJ whole genome shotgun (WGS) entry which is preliminary data.</text>
</comment>
<protein>
    <submittedName>
        <fullName evidence="1">Uncharacterized protein</fullName>
    </submittedName>
</protein>
<dbReference type="RefSeq" id="WP_001010925.1">
    <property type="nucleotide sequence ID" value="NZ_AHMY02000004.1"/>
</dbReference>
<proteinExistence type="predicted"/>
<accession>A0A0E2BK95</accession>